<protein>
    <submittedName>
        <fullName evidence="3">DUF2087 domain-containing protein</fullName>
    </submittedName>
</protein>
<accession>A0A553S9K9</accession>
<dbReference type="Proteomes" id="UP001264335">
    <property type="component" value="Unassembled WGS sequence"/>
</dbReference>
<comment type="caution">
    <text evidence="3">The sequence shown here is derived from an EMBL/GenBank/DDBJ whole genome shotgun (WGS) entry which is preliminary data.</text>
</comment>
<dbReference type="GeneID" id="69568400"/>
<evidence type="ECO:0000313" key="5">
    <source>
        <dbReference type="Proteomes" id="UP001264335"/>
    </source>
</evidence>
<organism evidence="3 4">
    <name type="scientific">Enterococcus avium</name>
    <name type="common">Streptococcus avium</name>
    <dbReference type="NCBI Taxonomy" id="33945"/>
    <lineage>
        <taxon>Bacteria</taxon>
        <taxon>Bacillati</taxon>
        <taxon>Bacillota</taxon>
        <taxon>Bacilli</taxon>
        <taxon>Lactobacillales</taxon>
        <taxon>Enterococcaceae</taxon>
        <taxon>Enterococcus</taxon>
    </lineage>
</organism>
<dbReference type="InterPro" id="IPR013324">
    <property type="entry name" value="RNA_pol_sigma_r3/r4-like"/>
</dbReference>
<dbReference type="EMBL" id="PDXQ01000001">
    <property type="protein sequence ID" value="TRZ33686.1"/>
    <property type="molecule type" value="Genomic_DNA"/>
</dbReference>
<dbReference type="InterPro" id="IPR018656">
    <property type="entry name" value="DUF2087"/>
</dbReference>
<dbReference type="RefSeq" id="WP_049220808.1">
    <property type="nucleotide sequence ID" value="NZ_CABGUH010000016.1"/>
</dbReference>
<feature type="domain" description="DUF2087" evidence="1">
    <location>
        <begin position="176"/>
        <end position="240"/>
    </location>
</feature>
<proteinExistence type="predicted"/>
<dbReference type="AlphaFoldDB" id="A0A553S9K9"/>
<evidence type="ECO:0000313" key="4">
    <source>
        <dbReference type="Proteomes" id="UP000316316"/>
    </source>
</evidence>
<evidence type="ECO:0000259" key="1">
    <source>
        <dbReference type="Pfam" id="PF09860"/>
    </source>
</evidence>
<dbReference type="EMBL" id="JARPWY010000003">
    <property type="protein sequence ID" value="MDT2513003.1"/>
    <property type="molecule type" value="Genomic_DNA"/>
</dbReference>
<reference evidence="2 5" key="2">
    <citation type="submission" date="2023-03" db="EMBL/GenBank/DDBJ databases">
        <authorList>
            <person name="Shen W."/>
            <person name="Cai J."/>
        </authorList>
    </citation>
    <scope>NUCLEOTIDE SEQUENCE [LARGE SCALE GENOMIC DNA]</scope>
    <source>
        <strain evidence="2 5">Y2</strain>
    </source>
</reference>
<evidence type="ECO:0000313" key="3">
    <source>
        <dbReference type="EMBL" id="TRZ33686.1"/>
    </source>
</evidence>
<dbReference type="Proteomes" id="UP000316316">
    <property type="component" value="Unassembled WGS sequence"/>
</dbReference>
<gene>
    <name evidence="3" type="ORF">AUF17_06170</name>
    <name evidence="2" type="ORF">P7D79_02030</name>
</gene>
<evidence type="ECO:0000313" key="2">
    <source>
        <dbReference type="EMBL" id="MDT2513003.1"/>
    </source>
</evidence>
<dbReference type="SUPFAM" id="SSF88659">
    <property type="entry name" value="Sigma3 and sigma4 domains of RNA polymerase sigma factors"/>
    <property type="match status" value="1"/>
</dbReference>
<name>A0A553S9K9_ENTAV</name>
<sequence>MKSDLTIKEIKKGYSKKGDFLFQCLYCDQTFDDRFVYPLNEGNSQLARAEGAMIYHIKHEHHGPFDALLNLDKNQTGLSDTQKTFLTLFNKDIDDQEIAEQLNITTSAVRNHRFKFKEKKRQAKILLALLESIEEKDQGNFIANSIIDSDERFISTEKEREKVFKTFLDKNGKANQIPKKEKKRIILIQKLAENFTSEKQYSEKEINEIISMMFEDYVTIRRYLIEYGILGRTVDGRTYWKL</sequence>
<dbReference type="Pfam" id="PF09860">
    <property type="entry name" value="DUF2087"/>
    <property type="match status" value="1"/>
</dbReference>
<reference evidence="3 4" key="1">
    <citation type="submission" date="2017-10" db="EMBL/GenBank/DDBJ databases">
        <title>FDA dAtabase for Regulatory Grade micrObial Sequences (FDA-ARGOS): Supporting development and validation of Infectious Disease Dx tests.</title>
        <authorList>
            <person name="Campos J."/>
            <person name="Goldberg B."/>
            <person name="Tallon L.J."/>
            <person name="Sadzewicz L."/>
            <person name="Sengamalay N."/>
            <person name="Ott S."/>
            <person name="Godinez A."/>
            <person name="Nagaraj S."/>
            <person name="Vyas G."/>
            <person name="Aluvathingal J."/>
            <person name="Nadendla S."/>
            <person name="Geyer C."/>
            <person name="Nandy P."/>
            <person name="Hobson J."/>
            <person name="Sichtig H."/>
        </authorList>
    </citation>
    <scope>NUCLEOTIDE SEQUENCE [LARGE SCALE GENOMIC DNA]</scope>
    <source>
        <strain evidence="3 4">FDAARGOS_185</strain>
    </source>
</reference>